<dbReference type="HAMAP" id="MF_00258">
    <property type="entry name" value="Glu_racemase"/>
    <property type="match status" value="1"/>
</dbReference>
<sequence>MSTNPIGIFDSGVGGTSIWKEIQLLLPNENSIYLADSRNAPYGPKGKNAIIDLCVKNTEYLLQRNCKLIVVACNTATTNAIDYLRQTYNIPFIGIEPAIKPAALQTKTNAVGILATEGTLSSELFSKTSNLFASHVLVVEQNGNGIVELIESGKLYSPEMESLLHLYLEPMIKANIDYLVLGCTHYPYLIPLLINILPNHVRIIDSGEAVAKQTKSILTQNNLLNQKKLTTKHFFFTNGDPAILKSLLGQKHHVEDRYF</sequence>
<dbReference type="InterPro" id="IPR018187">
    <property type="entry name" value="Asp/Glu_racemase_AS_1"/>
</dbReference>
<evidence type="ECO:0000313" key="9">
    <source>
        <dbReference type="Proteomes" id="UP000636004"/>
    </source>
</evidence>
<evidence type="ECO:0000256" key="6">
    <source>
        <dbReference type="ARBA" id="ARBA00023316"/>
    </source>
</evidence>
<feature type="active site" description="Proton donor/acceptor" evidence="7">
    <location>
        <position position="73"/>
    </location>
</feature>
<evidence type="ECO:0000256" key="5">
    <source>
        <dbReference type="ARBA" id="ARBA00023235"/>
    </source>
</evidence>
<evidence type="ECO:0000313" key="8">
    <source>
        <dbReference type="EMBL" id="GGZ73903.1"/>
    </source>
</evidence>
<dbReference type="AlphaFoldDB" id="A0A918V5T7"/>
<dbReference type="PROSITE" id="PS00923">
    <property type="entry name" value="ASP_GLU_RACEMASE_1"/>
    <property type="match status" value="1"/>
</dbReference>
<dbReference type="Gene3D" id="3.40.50.1860">
    <property type="match status" value="2"/>
</dbReference>
<dbReference type="GO" id="GO:0071555">
    <property type="term" value="P:cell wall organization"/>
    <property type="evidence" value="ECO:0007669"/>
    <property type="project" value="UniProtKB-KW"/>
</dbReference>
<feature type="binding site" evidence="7">
    <location>
        <begin position="184"/>
        <end position="185"/>
    </location>
    <ligand>
        <name>substrate</name>
    </ligand>
</feature>
<feature type="binding site" evidence="7">
    <location>
        <begin position="42"/>
        <end position="43"/>
    </location>
    <ligand>
        <name>substrate</name>
    </ligand>
</feature>
<feature type="active site" description="Proton donor/acceptor" evidence="7">
    <location>
        <position position="183"/>
    </location>
</feature>
<evidence type="ECO:0000256" key="7">
    <source>
        <dbReference type="HAMAP-Rule" id="MF_00258"/>
    </source>
</evidence>
<feature type="binding site" evidence="7">
    <location>
        <begin position="10"/>
        <end position="11"/>
    </location>
    <ligand>
        <name>substrate</name>
    </ligand>
</feature>
<organism evidence="8 9">
    <name type="scientific">Algibacter mikhailovii</name>
    <dbReference type="NCBI Taxonomy" id="425498"/>
    <lineage>
        <taxon>Bacteria</taxon>
        <taxon>Pseudomonadati</taxon>
        <taxon>Bacteroidota</taxon>
        <taxon>Flavobacteriia</taxon>
        <taxon>Flavobacteriales</taxon>
        <taxon>Flavobacteriaceae</taxon>
        <taxon>Algibacter</taxon>
    </lineage>
</organism>
<keyword evidence="9" id="KW-1185">Reference proteome</keyword>
<proteinExistence type="inferred from homology"/>
<dbReference type="SUPFAM" id="SSF53681">
    <property type="entry name" value="Aspartate/glutamate racemase"/>
    <property type="match status" value="2"/>
</dbReference>
<dbReference type="Proteomes" id="UP000636004">
    <property type="component" value="Unassembled WGS sequence"/>
</dbReference>
<dbReference type="Pfam" id="PF01177">
    <property type="entry name" value="Asp_Glu_race"/>
    <property type="match status" value="1"/>
</dbReference>
<evidence type="ECO:0000256" key="3">
    <source>
        <dbReference type="ARBA" id="ARBA00022960"/>
    </source>
</evidence>
<dbReference type="GO" id="GO:0008360">
    <property type="term" value="P:regulation of cell shape"/>
    <property type="evidence" value="ECO:0007669"/>
    <property type="project" value="UniProtKB-KW"/>
</dbReference>
<evidence type="ECO:0000256" key="4">
    <source>
        <dbReference type="ARBA" id="ARBA00022984"/>
    </source>
</evidence>
<dbReference type="PROSITE" id="PS00924">
    <property type="entry name" value="ASP_GLU_RACEMASE_2"/>
    <property type="match status" value="1"/>
</dbReference>
<keyword evidence="3 7" id="KW-0133">Cell shape</keyword>
<dbReference type="PANTHER" id="PTHR21198:SF2">
    <property type="entry name" value="GLUTAMATE RACEMASE"/>
    <property type="match status" value="1"/>
</dbReference>
<comment type="pathway">
    <text evidence="7">Cell wall biogenesis; peptidoglycan biosynthesis.</text>
</comment>
<dbReference type="InterPro" id="IPR033134">
    <property type="entry name" value="Asp/Glu_racemase_AS_2"/>
</dbReference>
<comment type="catalytic activity">
    <reaction evidence="1 7">
        <text>L-glutamate = D-glutamate</text>
        <dbReference type="Rhea" id="RHEA:12813"/>
        <dbReference type="ChEBI" id="CHEBI:29985"/>
        <dbReference type="ChEBI" id="CHEBI:29986"/>
        <dbReference type="EC" id="5.1.1.3"/>
    </reaction>
</comment>
<accession>A0A918V5T7</accession>
<dbReference type="RefSeq" id="WP_189359583.1">
    <property type="nucleotide sequence ID" value="NZ_BMWZ01000002.1"/>
</dbReference>
<dbReference type="InterPro" id="IPR015942">
    <property type="entry name" value="Asp/Glu/hydantoin_racemase"/>
</dbReference>
<gene>
    <name evidence="7 8" type="primary">murI</name>
    <name evidence="8" type="ORF">GCM10007028_08990</name>
</gene>
<reference evidence="8" key="1">
    <citation type="journal article" date="2014" name="Int. J. Syst. Evol. Microbiol.">
        <title>Complete genome sequence of Corynebacterium casei LMG S-19264T (=DSM 44701T), isolated from a smear-ripened cheese.</title>
        <authorList>
            <consortium name="US DOE Joint Genome Institute (JGI-PGF)"/>
            <person name="Walter F."/>
            <person name="Albersmeier A."/>
            <person name="Kalinowski J."/>
            <person name="Ruckert C."/>
        </authorList>
    </citation>
    <scope>NUCLEOTIDE SEQUENCE</scope>
    <source>
        <strain evidence="8">KCTC 12710</strain>
    </source>
</reference>
<evidence type="ECO:0000256" key="1">
    <source>
        <dbReference type="ARBA" id="ARBA00001602"/>
    </source>
</evidence>
<comment type="similarity">
    <text evidence="7">Belongs to the aspartate/glutamate racemases family.</text>
</comment>
<keyword evidence="4 7" id="KW-0573">Peptidoglycan synthesis</keyword>
<comment type="function">
    <text evidence="7">Provides the (R)-glutamate required for cell wall biosynthesis.</text>
</comment>
<dbReference type="InterPro" id="IPR004391">
    <property type="entry name" value="Glu_race"/>
</dbReference>
<evidence type="ECO:0000256" key="2">
    <source>
        <dbReference type="ARBA" id="ARBA00013090"/>
    </source>
</evidence>
<dbReference type="GO" id="GO:0008881">
    <property type="term" value="F:glutamate racemase activity"/>
    <property type="evidence" value="ECO:0007669"/>
    <property type="project" value="UniProtKB-UniRule"/>
</dbReference>
<name>A0A918V5T7_9FLAO</name>
<comment type="caution">
    <text evidence="8">The sequence shown here is derived from an EMBL/GenBank/DDBJ whole genome shotgun (WGS) entry which is preliminary data.</text>
</comment>
<keyword evidence="5 7" id="KW-0413">Isomerase</keyword>
<protein>
    <recommendedName>
        <fullName evidence="2 7">Glutamate racemase</fullName>
        <ecNumber evidence="2 7">5.1.1.3</ecNumber>
    </recommendedName>
</protein>
<reference evidence="8" key="2">
    <citation type="submission" date="2020-09" db="EMBL/GenBank/DDBJ databases">
        <authorList>
            <person name="Sun Q."/>
            <person name="Kim S."/>
        </authorList>
    </citation>
    <scope>NUCLEOTIDE SEQUENCE</scope>
    <source>
        <strain evidence="8">KCTC 12710</strain>
    </source>
</reference>
<dbReference type="PANTHER" id="PTHR21198">
    <property type="entry name" value="GLUTAMATE RACEMASE"/>
    <property type="match status" value="1"/>
</dbReference>
<dbReference type="EMBL" id="BMWZ01000002">
    <property type="protein sequence ID" value="GGZ73903.1"/>
    <property type="molecule type" value="Genomic_DNA"/>
</dbReference>
<dbReference type="EC" id="5.1.1.3" evidence="2 7"/>
<dbReference type="InterPro" id="IPR001920">
    <property type="entry name" value="Asp/Glu_race"/>
</dbReference>
<dbReference type="NCBIfam" id="TIGR00067">
    <property type="entry name" value="glut_race"/>
    <property type="match status" value="1"/>
</dbReference>
<feature type="binding site" evidence="7">
    <location>
        <begin position="74"/>
        <end position="75"/>
    </location>
    <ligand>
        <name>substrate</name>
    </ligand>
</feature>
<keyword evidence="6 7" id="KW-0961">Cell wall biogenesis/degradation</keyword>
<dbReference type="GO" id="GO:0009252">
    <property type="term" value="P:peptidoglycan biosynthetic process"/>
    <property type="evidence" value="ECO:0007669"/>
    <property type="project" value="UniProtKB-UniRule"/>
</dbReference>